<evidence type="ECO:0000256" key="1">
    <source>
        <dbReference type="SAM" id="Phobius"/>
    </source>
</evidence>
<keyword evidence="1" id="KW-0812">Transmembrane</keyword>
<keyword evidence="1" id="KW-0472">Membrane</keyword>
<name>I0KZ91_9ACTN</name>
<protein>
    <recommendedName>
        <fullName evidence="2">DUF6458 domain-containing protein</fullName>
    </recommendedName>
</protein>
<dbReference type="eggNOG" id="ENOG5033B4D">
    <property type="taxonomic scope" value="Bacteria"/>
</dbReference>
<sequence length="90" mass="9876">MGIGTSIFLIALGAILTFALDASVGGINLDVVGWILMGAGVLGLIMTTLIWGRRRQAVPVATEQPVEYRRVEEPVEYRRVEERRDIAPPL</sequence>
<dbReference type="AlphaFoldDB" id="I0KZ91"/>
<dbReference type="EMBL" id="CAIE01000016">
    <property type="protein sequence ID" value="CCH16888.1"/>
    <property type="molecule type" value="Genomic_DNA"/>
</dbReference>
<comment type="caution">
    <text evidence="3">The sequence shown here is derived from an EMBL/GenBank/DDBJ whole genome shotgun (WGS) entry which is preliminary data.</text>
</comment>
<evidence type="ECO:0000313" key="3">
    <source>
        <dbReference type="EMBL" id="CCH16888.1"/>
    </source>
</evidence>
<evidence type="ECO:0000259" key="2">
    <source>
        <dbReference type="Pfam" id="PF20059"/>
    </source>
</evidence>
<keyword evidence="4" id="KW-1185">Reference proteome</keyword>
<dbReference type="InterPro" id="IPR045597">
    <property type="entry name" value="DUF6458"/>
</dbReference>
<dbReference type="OrthoDB" id="4775046at2"/>
<accession>I0KZ91</accession>
<evidence type="ECO:0000313" key="4">
    <source>
        <dbReference type="Proteomes" id="UP000003448"/>
    </source>
</evidence>
<proteinExistence type="predicted"/>
<dbReference type="STRING" id="1150864.MILUP08_41805"/>
<organism evidence="3 4">
    <name type="scientific">Micromonospora lupini str. Lupac 08</name>
    <dbReference type="NCBI Taxonomy" id="1150864"/>
    <lineage>
        <taxon>Bacteria</taxon>
        <taxon>Bacillati</taxon>
        <taxon>Actinomycetota</taxon>
        <taxon>Actinomycetes</taxon>
        <taxon>Micromonosporales</taxon>
        <taxon>Micromonosporaceae</taxon>
        <taxon>Micromonospora</taxon>
    </lineage>
</organism>
<gene>
    <name evidence="3" type="ORF">MILUP08_41805</name>
</gene>
<keyword evidence="1" id="KW-1133">Transmembrane helix</keyword>
<dbReference type="Pfam" id="PF20059">
    <property type="entry name" value="DUF6458"/>
    <property type="match status" value="1"/>
</dbReference>
<dbReference type="RefSeq" id="WP_007457129.1">
    <property type="nucleotide sequence ID" value="NZ_HF570108.1"/>
</dbReference>
<reference evidence="4" key="1">
    <citation type="journal article" date="2012" name="J. Bacteriol.">
        <title>Genome Sequence of Micromonospora lupini Lupac 08, Isolated from Root Nodules of Lupinus angustifolius.</title>
        <authorList>
            <person name="Alonso-Vega P."/>
            <person name="Normand P."/>
            <person name="Bacigalupe R."/>
            <person name="Pujic P."/>
            <person name="Lajus A."/>
            <person name="Vallenet D."/>
            <person name="Carro L."/>
            <person name="Coll P."/>
            <person name="Trujillo M.E."/>
        </authorList>
    </citation>
    <scope>NUCLEOTIDE SEQUENCE [LARGE SCALE GENOMIC DNA]</scope>
    <source>
        <strain evidence="4">Lupac 08</strain>
    </source>
</reference>
<feature type="domain" description="DUF6458" evidence="2">
    <location>
        <begin position="1"/>
        <end position="62"/>
    </location>
</feature>
<dbReference type="Proteomes" id="UP000003448">
    <property type="component" value="Unassembled WGS sequence"/>
</dbReference>
<feature type="transmembrane region" description="Helical" evidence="1">
    <location>
        <begin position="31"/>
        <end position="51"/>
    </location>
</feature>